<comment type="subcellular location">
    <subcellularLocation>
        <location evidence="1">Cell membrane</location>
        <topology evidence="1">Multi-pass membrane protein</topology>
    </subcellularLocation>
</comment>
<name>A0A381WWX8_9ZZZZ</name>
<feature type="transmembrane region" description="Helical" evidence="6">
    <location>
        <begin position="121"/>
        <end position="140"/>
    </location>
</feature>
<reference evidence="7" key="1">
    <citation type="submission" date="2018-05" db="EMBL/GenBank/DDBJ databases">
        <authorList>
            <person name="Lanie J.A."/>
            <person name="Ng W.-L."/>
            <person name="Kazmierczak K.M."/>
            <person name="Andrzejewski T.M."/>
            <person name="Davidsen T.M."/>
            <person name="Wayne K.J."/>
            <person name="Tettelin H."/>
            <person name="Glass J.I."/>
            <person name="Rusch D."/>
            <person name="Podicherti R."/>
            <person name="Tsui H.-C.T."/>
            <person name="Winkler M.E."/>
        </authorList>
    </citation>
    <scope>NUCLEOTIDE SEQUENCE</scope>
</reference>
<feature type="transmembrane region" description="Helical" evidence="6">
    <location>
        <begin position="282"/>
        <end position="302"/>
    </location>
</feature>
<keyword evidence="2" id="KW-1003">Cell membrane</keyword>
<dbReference type="InterPro" id="IPR022791">
    <property type="entry name" value="L-PG_synthase/AglD"/>
</dbReference>
<sequence>MNFSKIANFIISTVFIGIFIFLIYRLKIDFYAIGEISFLQFFFLFALSILTIATNGSKLRNIVSVFGIRLNAREWFGLSSLNTTLNNVFFKAGFLATSNYLKRKYDFPYMSFVGSQGADQLILLLSNAIMGAIVCEYIVSIQGNDLQWMVACYIALAVALILLMQWEFRGGSTESRLADALRRAQDSLVGIFKNRRLFFILCGHNATLILLNSFRFYVCCWVLQLDVPFTHCLLFNTAMTFLSAVPLLQSDIGGREILVGLLSEAIGSGFNTGLTATAVDRIFLLLWAFLCAVGCKMIFAPFHQSHKI</sequence>
<evidence type="ECO:0000256" key="3">
    <source>
        <dbReference type="ARBA" id="ARBA00022692"/>
    </source>
</evidence>
<gene>
    <name evidence="7" type="ORF">METZ01_LOCUS109706</name>
</gene>
<keyword evidence="3 6" id="KW-0812">Transmembrane</keyword>
<dbReference type="AlphaFoldDB" id="A0A381WWX8"/>
<feature type="transmembrane region" description="Helical" evidence="6">
    <location>
        <begin position="75"/>
        <end position="101"/>
    </location>
</feature>
<keyword evidence="5 6" id="KW-0472">Membrane</keyword>
<evidence type="ECO:0000256" key="2">
    <source>
        <dbReference type="ARBA" id="ARBA00022475"/>
    </source>
</evidence>
<organism evidence="7">
    <name type="scientific">marine metagenome</name>
    <dbReference type="NCBI Taxonomy" id="408172"/>
    <lineage>
        <taxon>unclassified sequences</taxon>
        <taxon>metagenomes</taxon>
        <taxon>ecological metagenomes</taxon>
    </lineage>
</organism>
<evidence type="ECO:0000256" key="1">
    <source>
        <dbReference type="ARBA" id="ARBA00004651"/>
    </source>
</evidence>
<feature type="transmembrane region" description="Helical" evidence="6">
    <location>
        <begin position="36"/>
        <end position="55"/>
    </location>
</feature>
<evidence type="ECO:0000313" key="7">
    <source>
        <dbReference type="EMBL" id="SVA56852.1"/>
    </source>
</evidence>
<evidence type="ECO:0000256" key="6">
    <source>
        <dbReference type="SAM" id="Phobius"/>
    </source>
</evidence>
<proteinExistence type="predicted"/>
<feature type="transmembrane region" description="Helical" evidence="6">
    <location>
        <begin position="197"/>
        <end position="216"/>
    </location>
</feature>
<accession>A0A381WWX8</accession>
<feature type="transmembrane region" description="Helical" evidence="6">
    <location>
        <begin position="146"/>
        <end position="166"/>
    </location>
</feature>
<feature type="transmembrane region" description="Helical" evidence="6">
    <location>
        <begin position="6"/>
        <end position="24"/>
    </location>
</feature>
<dbReference type="EMBL" id="UINC01013112">
    <property type="protein sequence ID" value="SVA56852.1"/>
    <property type="molecule type" value="Genomic_DNA"/>
</dbReference>
<dbReference type="Pfam" id="PF03706">
    <property type="entry name" value="LPG_synthase_TM"/>
    <property type="match status" value="1"/>
</dbReference>
<protein>
    <submittedName>
        <fullName evidence="7">Uncharacterized protein</fullName>
    </submittedName>
</protein>
<dbReference type="GO" id="GO:0005886">
    <property type="term" value="C:plasma membrane"/>
    <property type="evidence" value="ECO:0007669"/>
    <property type="project" value="UniProtKB-SubCell"/>
</dbReference>
<keyword evidence="4 6" id="KW-1133">Transmembrane helix</keyword>
<evidence type="ECO:0000256" key="4">
    <source>
        <dbReference type="ARBA" id="ARBA00022989"/>
    </source>
</evidence>
<evidence type="ECO:0000256" key="5">
    <source>
        <dbReference type="ARBA" id="ARBA00023136"/>
    </source>
</evidence>